<evidence type="ECO:0000313" key="3">
    <source>
        <dbReference type="Proteomes" id="UP001203284"/>
    </source>
</evidence>
<dbReference type="Proteomes" id="UP001203284">
    <property type="component" value="Unassembled WGS sequence"/>
</dbReference>
<name>A0ABT0DFR7_9HYPH</name>
<proteinExistence type="predicted"/>
<protein>
    <submittedName>
        <fullName evidence="2">Uncharacterized protein</fullName>
    </submittedName>
</protein>
<evidence type="ECO:0000256" key="1">
    <source>
        <dbReference type="SAM" id="Phobius"/>
    </source>
</evidence>
<keyword evidence="3" id="KW-1185">Reference proteome</keyword>
<keyword evidence="1" id="KW-0472">Membrane</keyword>
<accession>A0ABT0DFR7</accession>
<organism evidence="2 3">
    <name type="scientific">Ancylobacter crimeensis</name>
    <dbReference type="NCBI Taxonomy" id="2579147"/>
    <lineage>
        <taxon>Bacteria</taxon>
        <taxon>Pseudomonadati</taxon>
        <taxon>Pseudomonadota</taxon>
        <taxon>Alphaproteobacteria</taxon>
        <taxon>Hyphomicrobiales</taxon>
        <taxon>Xanthobacteraceae</taxon>
        <taxon>Ancylobacter</taxon>
    </lineage>
</organism>
<dbReference type="PROSITE" id="PS51257">
    <property type="entry name" value="PROKAR_LIPOPROTEIN"/>
    <property type="match status" value="1"/>
</dbReference>
<reference evidence="2 3" key="1">
    <citation type="submission" date="2022-04" db="EMBL/GenBank/DDBJ databases">
        <authorList>
            <person name="Grouzdev D.S."/>
            <person name="Pantiukh K.S."/>
            <person name="Krutkina M.S."/>
        </authorList>
    </citation>
    <scope>NUCLEOTIDE SEQUENCE [LARGE SCALE GENOMIC DNA]</scope>
    <source>
        <strain evidence="2 3">6x-1</strain>
    </source>
</reference>
<comment type="caution">
    <text evidence="2">The sequence shown here is derived from an EMBL/GenBank/DDBJ whole genome shotgun (WGS) entry which is preliminary data.</text>
</comment>
<evidence type="ECO:0000313" key="2">
    <source>
        <dbReference type="EMBL" id="MCK0198572.1"/>
    </source>
</evidence>
<keyword evidence="1" id="KW-0812">Transmembrane</keyword>
<dbReference type="RefSeq" id="WP_247030472.1">
    <property type="nucleotide sequence ID" value="NZ_JALKCH010000012.1"/>
</dbReference>
<gene>
    <name evidence="2" type="ORF">MWN34_16855</name>
</gene>
<keyword evidence="1" id="KW-1133">Transmembrane helix</keyword>
<dbReference type="EMBL" id="JALKCH010000012">
    <property type="protein sequence ID" value="MCK0198572.1"/>
    <property type="molecule type" value="Genomic_DNA"/>
</dbReference>
<feature type="transmembrane region" description="Helical" evidence="1">
    <location>
        <begin position="323"/>
        <end position="346"/>
    </location>
</feature>
<sequence>MRFPRTIMRRLAASFGLVLAFAACANWLLPLGRSAFELVASRDDPARIADARLAATLTPDNLAQDIESALAGGDTELAASFVALADDRGLAVDPAVRARVADESAQAHSMLATALSAGHGFLTGEVDGGASLAGSAAGDLIGWGDVRDLTREGYHAATGVPVDPLVVGLAGVGLAATAATFGSGLVLAPMRAGLTTFKVARRAGVMGAGFVGDVARLLREARPALPVAAEGADIARIGAKTGAKAGATAGAAGRSLVRMAGDLGMVQAKAGTRATLQGIKVLDSAGDTTRLARLAEKKGPATLAILTKLGRGALFLSEMAMKLGFLIIAALVNLVGLVAALNRFIVEMVRPLWRRRRAGFAAAVPGLGPAGLP</sequence>